<evidence type="ECO:0000256" key="4">
    <source>
        <dbReference type="ARBA" id="ARBA00013297"/>
    </source>
</evidence>
<dbReference type="OrthoDB" id="5292471at2"/>
<comment type="cofactor">
    <cofactor evidence="1 13">
        <name>Mg(2+)</name>
        <dbReference type="ChEBI" id="CHEBI:18420"/>
    </cofactor>
</comment>
<dbReference type="CDD" id="cd06661">
    <property type="entry name" value="GGCT_like"/>
    <property type="match status" value="1"/>
</dbReference>
<comment type="catalytic activity">
    <reaction evidence="12">
        <text>ADP-D-ribose + H2O = D-ribose 5-phosphate + AMP + 2 H(+)</text>
        <dbReference type="Rhea" id="RHEA:10412"/>
        <dbReference type="ChEBI" id="CHEBI:15377"/>
        <dbReference type="ChEBI" id="CHEBI:15378"/>
        <dbReference type="ChEBI" id="CHEBI:57967"/>
        <dbReference type="ChEBI" id="CHEBI:78346"/>
        <dbReference type="ChEBI" id="CHEBI:456215"/>
        <dbReference type="EC" id="3.6.1.13"/>
    </reaction>
</comment>
<dbReference type="Proteomes" id="UP000436522">
    <property type="component" value="Unassembled WGS sequence"/>
</dbReference>
<dbReference type="InterPro" id="IPR015797">
    <property type="entry name" value="NUDIX_hydrolase-like_dom_sf"/>
</dbReference>
<evidence type="ECO:0000256" key="8">
    <source>
        <dbReference type="ARBA" id="ARBA00025164"/>
    </source>
</evidence>
<feature type="binding site" evidence="13">
    <location>
        <position position="324"/>
    </location>
    <ligand>
        <name>Mg(2+)</name>
        <dbReference type="ChEBI" id="CHEBI:18420"/>
        <label>1</label>
    </ligand>
</feature>
<dbReference type="SUPFAM" id="SSF55811">
    <property type="entry name" value="Nudix"/>
    <property type="match status" value="1"/>
</dbReference>
<feature type="short sequence motif" description="Nudix box" evidence="14">
    <location>
        <begin position="256"/>
        <end position="278"/>
    </location>
</feature>
<evidence type="ECO:0000256" key="5">
    <source>
        <dbReference type="ARBA" id="ARBA00022723"/>
    </source>
</evidence>
<keyword evidence="7 13" id="KW-0460">Magnesium</keyword>
<evidence type="ECO:0000256" key="7">
    <source>
        <dbReference type="ARBA" id="ARBA00022842"/>
    </source>
</evidence>
<feature type="binding site" evidence="13">
    <location>
        <position position="275"/>
    </location>
    <ligand>
        <name>Mg(2+)</name>
        <dbReference type="ChEBI" id="CHEBI:18420"/>
        <label>1</label>
    </ligand>
</feature>
<keyword evidence="6" id="KW-0378">Hydrolase</keyword>
<dbReference type="PROSITE" id="PS00893">
    <property type="entry name" value="NUDIX_BOX"/>
    <property type="match status" value="1"/>
</dbReference>
<dbReference type="InterPro" id="IPR036568">
    <property type="entry name" value="GGCT-like_sf"/>
</dbReference>
<sequence>MTSHFFFGTLCHPPLLAAVIGETAHITLHAAQLPGYRIEAAREGPFPAITADPDAVTSGLRAEGLRPDDIEKLDYYEDAFGYYPTDVTLTDGSAARVYLPKAGAATPAGSWSLEVWEQTWGALSVEAAREVMGYHGTRPAAEVGAMFPRIRARAWSRINAAQSQHGAGTLTGQIEVSARRRVYADFFALDEIDLRHTRFNGSMGASMTRGVFIVSDAALVLPYDPMRDRVLLVEQMRVGPLARGDRACWQLEPVAGLIDPGETAEEAARREAVEEAGLTLGALHKVGETYASPGNSTEFYNTFVGIADLPDTAAGLGGLEDEQEDIRAHLMSFEALMELCDSGQAANTPLVMMAYWLARHRARLRGTS</sequence>
<dbReference type="Gene3D" id="3.10.490.10">
    <property type="entry name" value="Gamma-glutamyl cyclotransferase-like"/>
    <property type="match status" value="1"/>
</dbReference>
<dbReference type="PROSITE" id="PS51462">
    <property type="entry name" value="NUDIX"/>
    <property type="match status" value="1"/>
</dbReference>
<name>A0A640VR27_9RHOB</name>
<dbReference type="InterPro" id="IPR000086">
    <property type="entry name" value="NUDIX_hydrolase_dom"/>
</dbReference>
<dbReference type="GO" id="GO:0005829">
    <property type="term" value="C:cytosol"/>
    <property type="evidence" value="ECO:0007669"/>
    <property type="project" value="TreeGrafter"/>
</dbReference>
<evidence type="ECO:0000256" key="1">
    <source>
        <dbReference type="ARBA" id="ARBA00001946"/>
    </source>
</evidence>
<comment type="similarity">
    <text evidence="2">Belongs to the Nudix hydrolase family. NudF subfamily.</text>
</comment>
<proteinExistence type="inferred from homology"/>
<evidence type="ECO:0000256" key="6">
    <source>
        <dbReference type="ARBA" id="ARBA00022801"/>
    </source>
</evidence>
<organism evidence="16 17">
    <name type="scientific">Roseobacter cerasinus</name>
    <dbReference type="NCBI Taxonomy" id="2602289"/>
    <lineage>
        <taxon>Bacteria</taxon>
        <taxon>Pseudomonadati</taxon>
        <taxon>Pseudomonadota</taxon>
        <taxon>Alphaproteobacteria</taxon>
        <taxon>Rhodobacterales</taxon>
        <taxon>Roseobacteraceae</taxon>
        <taxon>Roseobacter</taxon>
    </lineage>
</organism>
<evidence type="ECO:0000256" key="11">
    <source>
        <dbReference type="ARBA" id="ARBA00033056"/>
    </source>
</evidence>
<dbReference type="SUPFAM" id="SSF110857">
    <property type="entry name" value="Gamma-glutamyl cyclotransferase-like"/>
    <property type="match status" value="1"/>
</dbReference>
<dbReference type="EMBL" id="BLIV01000003">
    <property type="protein sequence ID" value="GFE50237.1"/>
    <property type="molecule type" value="Genomic_DNA"/>
</dbReference>
<keyword evidence="5 13" id="KW-0479">Metal-binding</keyword>
<dbReference type="Pfam" id="PF06094">
    <property type="entry name" value="GGACT"/>
    <property type="match status" value="1"/>
</dbReference>
<dbReference type="InterPro" id="IPR013024">
    <property type="entry name" value="GGCT-like"/>
</dbReference>
<dbReference type="GO" id="GO:0019693">
    <property type="term" value="P:ribose phosphate metabolic process"/>
    <property type="evidence" value="ECO:0007669"/>
    <property type="project" value="TreeGrafter"/>
</dbReference>
<evidence type="ECO:0000256" key="9">
    <source>
        <dbReference type="ARBA" id="ARBA00030162"/>
    </source>
</evidence>
<feature type="binding site" evidence="13">
    <location>
        <position position="271"/>
    </location>
    <ligand>
        <name>Mg(2+)</name>
        <dbReference type="ChEBI" id="CHEBI:18420"/>
        <label>1</label>
    </ligand>
</feature>
<evidence type="ECO:0000256" key="2">
    <source>
        <dbReference type="ARBA" id="ARBA00007482"/>
    </source>
</evidence>
<comment type="caution">
    <text evidence="16">The sequence shown here is derived from an EMBL/GenBank/DDBJ whole genome shotgun (WGS) entry which is preliminary data.</text>
</comment>
<evidence type="ECO:0000313" key="17">
    <source>
        <dbReference type="Proteomes" id="UP000436522"/>
    </source>
</evidence>
<dbReference type="NCBIfam" id="TIGR00052">
    <property type="entry name" value="nudix-type nucleoside diphosphatase, YffH/AdpP family"/>
    <property type="match status" value="1"/>
</dbReference>
<dbReference type="Pfam" id="PF00293">
    <property type="entry name" value="NUDIX"/>
    <property type="match status" value="1"/>
</dbReference>
<gene>
    <name evidence="16" type="primary">trgB</name>
    <name evidence="16" type="ORF">So717_19900</name>
</gene>
<feature type="domain" description="Nudix hydrolase" evidence="15">
    <location>
        <begin position="213"/>
        <end position="353"/>
    </location>
</feature>
<feature type="binding site" evidence="13">
    <location>
        <position position="255"/>
    </location>
    <ligand>
        <name>Mg(2+)</name>
        <dbReference type="ChEBI" id="CHEBI:18420"/>
        <label>1</label>
    </ligand>
</feature>
<dbReference type="GO" id="GO:0006753">
    <property type="term" value="P:nucleoside phosphate metabolic process"/>
    <property type="evidence" value="ECO:0007669"/>
    <property type="project" value="TreeGrafter"/>
</dbReference>
<dbReference type="InterPro" id="IPR009288">
    <property type="entry name" value="AIG2-like_dom"/>
</dbReference>
<evidence type="ECO:0000256" key="14">
    <source>
        <dbReference type="PIRSR" id="PIRSR604385-3"/>
    </source>
</evidence>
<reference evidence="16 17" key="1">
    <citation type="submission" date="2019-12" db="EMBL/GenBank/DDBJ databases">
        <title>Roseobacter cerasinus sp. nov., isolated from seawater around aquaculture.</title>
        <authorList>
            <person name="Muramatsu S."/>
            <person name="Takabe Y."/>
            <person name="Mori K."/>
            <person name="Takaichi S."/>
            <person name="Hanada S."/>
        </authorList>
    </citation>
    <scope>NUCLEOTIDE SEQUENCE [LARGE SCALE GENOMIC DNA]</scope>
    <source>
        <strain evidence="16 17">AI77</strain>
    </source>
</reference>
<keyword evidence="17" id="KW-1185">Reference proteome</keyword>
<evidence type="ECO:0000313" key="16">
    <source>
        <dbReference type="EMBL" id="GFE50237.1"/>
    </source>
</evidence>
<evidence type="ECO:0000256" key="13">
    <source>
        <dbReference type="PIRSR" id="PIRSR604385-2"/>
    </source>
</evidence>
<evidence type="ECO:0000259" key="15">
    <source>
        <dbReference type="PROSITE" id="PS51462"/>
    </source>
</evidence>
<dbReference type="PANTHER" id="PTHR11839">
    <property type="entry name" value="UDP/ADP-SUGAR PYROPHOSPHATASE"/>
    <property type="match status" value="1"/>
</dbReference>
<dbReference type="RefSeq" id="WP_159976756.1">
    <property type="nucleotide sequence ID" value="NZ_BLIV01000003.1"/>
</dbReference>
<dbReference type="Gene3D" id="3.90.79.10">
    <property type="entry name" value="Nucleoside Triphosphate Pyrophosphohydrolase"/>
    <property type="match status" value="1"/>
</dbReference>
<evidence type="ECO:0000256" key="3">
    <source>
        <dbReference type="ARBA" id="ARBA00012453"/>
    </source>
</evidence>
<protein>
    <recommendedName>
        <fullName evidence="4">ADP-ribose pyrophosphatase</fullName>
        <ecNumber evidence="3">3.6.1.13</ecNumber>
    </recommendedName>
    <alternativeName>
        <fullName evidence="9">ADP-ribose diphosphatase</fullName>
    </alternativeName>
    <alternativeName>
        <fullName evidence="11">ADP-ribose phosphohydrolase</fullName>
    </alternativeName>
    <alternativeName>
        <fullName evidence="10">Adenosine diphosphoribose pyrophosphatase</fullName>
    </alternativeName>
</protein>
<dbReference type="EC" id="3.6.1.13" evidence="3"/>
<comment type="function">
    <text evidence="8">Acts on ADP-mannose and ADP-glucose as well as ADP-ribose. Prevents glycogen biosynthesis. The reaction catalyzed by this enzyme is a limiting step of the gluconeogenic process.</text>
</comment>
<dbReference type="CDD" id="cd24155">
    <property type="entry name" value="NUDIX_ADPRase"/>
    <property type="match status" value="1"/>
</dbReference>
<dbReference type="AlphaFoldDB" id="A0A640VR27"/>
<dbReference type="InterPro" id="IPR020084">
    <property type="entry name" value="NUDIX_hydrolase_CS"/>
</dbReference>
<evidence type="ECO:0000256" key="10">
    <source>
        <dbReference type="ARBA" id="ARBA00030308"/>
    </source>
</evidence>
<evidence type="ECO:0000256" key="12">
    <source>
        <dbReference type="ARBA" id="ARBA00049546"/>
    </source>
</evidence>
<dbReference type="GO" id="GO:0046872">
    <property type="term" value="F:metal ion binding"/>
    <property type="evidence" value="ECO:0007669"/>
    <property type="project" value="UniProtKB-KW"/>
</dbReference>
<dbReference type="InterPro" id="IPR004385">
    <property type="entry name" value="NDP_pyrophosphatase"/>
</dbReference>
<dbReference type="PANTHER" id="PTHR11839:SF5">
    <property type="entry name" value="ADP-RIBOSE PYROPHOSPHATASE"/>
    <property type="match status" value="1"/>
</dbReference>
<accession>A0A640VR27</accession>
<dbReference type="GO" id="GO:0019144">
    <property type="term" value="F:ADP-sugar diphosphatase activity"/>
    <property type="evidence" value="ECO:0007669"/>
    <property type="project" value="TreeGrafter"/>
</dbReference>
<dbReference type="GO" id="GO:0047631">
    <property type="term" value="F:ADP-ribose diphosphatase activity"/>
    <property type="evidence" value="ECO:0007669"/>
    <property type="project" value="UniProtKB-EC"/>
</dbReference>